<dbReference type="EMBL" id="JACHHY010000020">
    <property type="protein sequence ID" value="MBB5019840.1"/>
    <property type="molecule type" value="Genomic_DNA"/>
</dbReference>
<evidence type="ECO:0000313" key="2">
    <source>
        <dbReference type="Proteomes" id="UP000575898"/>
    </source>
</evidence>
<keyword evidence="2" id="KW-1185">Reference proteome</keyword>
<reference evidence="1 2" key="1">
    <citation type="submission" date="2020-08" db="EMBL/GenBank/DDBJ databases">
        <title>Genomic Encyclopedia of Type Strains, Phase IV (KMG-IV): sequencing the most valuable type-strain genomes for metagenomic binning, comparative biology and taxonomic classification.</title>
        <authorList>
            <person name="Goeker M."/>
        </authorList>
    </citation>
    <scope>NUCLEOTIDE SEQUENCE [LARGE SCALE GENOMIC DNA]</scope>
    <source>
        <strain evidence="1 2">DSM 27165</strain>
    </source>
</reference>
<protein>
    <submittedName>
        <fullName evidence="1">Uncharacterized protein</fullName>
    </submittedName>
</protein>
<sequence>MLRINASHAHPTIGDAACANGQPLAPRLWQVVFARLINYGSMSLRPLGKVCRDFFQDFEPHLEASILGTQAGHFYLSERNRLARTDGQFSASWTVCRLPLLGNNKIACNLGRCHAFGFDRADRFLLESGTI</sequence>
<organism evidence="1 2">
    <name type="scientific">Chitinivorax tropicus</name>
    <dbReference type="NCBI Taxonomy" id="714531"/>
    <lineage>
        <taxon>Bacteria</taxon>
        <taxon>Pseudomonadati</taxon>
        <taxon>Pseudomonadota</taxon>
        <taxon>Betaproteobacteria</taxon>
        <taxon>Chitinivorax</taxon>
    </lineage>
</organism>
<proteinExistence type="predicted"/>
<comment type="caution">
    <text evidence="1">The sequence shown here is derived from an EMBL/GenBank/DDBJ whole genome shotgun (WGS) entry which is preliminary data.</text>
</comment>
<dbReference type="AlphaFoldDB" id="A0A840MN46"/>
<name>A0A840MN46_9PROT</name>
<accession>A0A840MN46</accession>
<evidence type="ECO:0000313" key="1">
    <source>
        <dbReference type="EMBL" id="MBB5019840.1"/>
    </source>
</evidence>
<dbReference type="Proteomes" id="UP000575898">
    <property type="component" value="Unassembled WGS sequence"/>
</dbReference>
<dbReference type="RefSeq" id="WP_184041266.1">
    <property type="nucleotide sequence ID" value="NZ_JACHHY010000020.1"/>
</dbReference>
<gene>
    <name evidence="1" type="ORF">HNQ59_003148</name>
</gene>